<evidence type="ECO:0000313" key="2">
    <source>
        <dbReference type="EMBL" id="MFC3513075.1"/>
    </source>
</evidence>
<feature type="compositionally biased region" description="Low complexity" evidence="1">
    <location>
        <begin position="151"/>
        <end position="171"/>
    </location>
</feature>
<evidence type="ECO:0000313" key="3">
    <source>
        <dbReference type="Proteomes" id="UP001595764"/>
    </source>
</evidence>
<dbReference type="Proteomes" id="UP001595764">
    <property type="component" value="Unassembled WGS sequence"/>
</dbReference>
<protein>
    <submittedName>
        <fullName evidence="2">Uncharacterized protein</fullName>
    </submittedName>
</protein>
<keyword evidence="3" id="KW-1185">Reference proteome</keyword>
<name>A0ABV7QIB0_9PSEU</name>
<proteinExistence type="predicted"/>
<sequence>MTQAMFCGHSAPYLATWPTSGTTRRGVAYALPTWAPRTGDSASSSLLPTPTSRDEKGPNQRGDETCLHGALLPTPRASDTGTPGRRAGEGFTPPLSQAINEMLLPTPTASDRFGPGSHGDGGADLRTTVHLLPTPTATDAKASRNATANRSTSGHHGGTTLTDATLLLPTPKASDGRSGSPNYRDSRGGATLPSTAFALLPTPRTGTKRTSVRWAQRPAEQGGASGASLEQALELAQGILPHEFTSWEEVPTAWISAATNPPYSDGSAHSGDSPPHPPPRGSAARES</sequence>
<comment type="caution">
    <text evidence="2">The sequence shown here is derived from an EMBL/GenBank/DDBJ whole genome shotgun (WGS) entry which is preliminary data.</text>
</comment>
<gene>
    <name evidence="2" type="ORF">ACFORO_23090</name>
</gene>
<feature type="region of interest" description="Disordered" evidence="1">
    <location>
        <begin position="135"/>
        <end position="227"/>
    </location>
</feature>
<accession>A0ABV7QIB0</accession>
<dbReference type="RefSeq" id="WP_377873048.1">
    <property type="nucleotide sequence ID" value="NZ_JBHMAY010000043.1"/>
</dbReference>
<feature type="region of interest" description="Disordered" evidence="1">
    <location>
        <begin position="257"/>
        <end position="287"/>
    </location>
</feature>
<feature type="compositionally biased region" description="Basic and acidic residues" evidence="1">
    <location>
        <begin position="52"/>
        <end position="66"/>
    </location>
</feature>
<dbReference type="EMBL" id="JBHRWI010000027">
    <property type="protein sequence ID" value="MFC3513075.1"/>
    <property type="molecule type" value="Genomic_DNA"/>
</dbReference>
<reference evidence="3" key="1">
    <citation type="journal article" date="2019" name="Int. J. Syst. Evol. Microbiol.">
        <title>The Global Catalogue of Microorganisms (GCM) 10K type strain sequencing project: providing services to taxonomists for standard genome sequencing and annotation.</title>
        <authorList>
            <consortium name="The Broad Institute Genomics Platform"/>
            <consortium name="The Broad Institute Genome Sequencing Center for Infectious Disease"/>
            <person name="Wu L."/>
            <person name="Ma J."/>
        </authorList>
    </citation>
    <scope>NUCLEOTIDE SEQUENCE [LARGE SCALE GENOMIC DNA]</scope>
    <source>
        <strain evidence="3">CGMCC 4.7682</strain>
    </source>
</reference>
<organism evidence="2 3">
    <name type="scientific">Amycolatopsis halotolerans</name>
    <dbReference type="NCBI Taxonomy" id="330083"/>
    <lineage>
        <taxon>Bacteria</taxon>
        <taxon>Bacillati</taxon>
        <taxon>Actinomycetota</taxon>
        <taxon>Actinomycetes</taxon>
        <taxon>Pseudonocardiales</taxon>
        <taxon>Pseudonocardiaceae</taxon>
        <taxon>Amycolatopsis</taxon>
    </lineage>
</organism>
<evidence type="ECO:0000256" key="1">
    <source>
        <dbReference type="SAM" id="MobiDB-lite"/>
    </source>
</evidence>
<feature type="region of interest" description="Disordered" evidence="1">
    <location>
        <begin position="34"/>
        <end position="91"/>
    </location>
</feature>